<evidence type="ECO:0000313" key="2">
    <source>
        <dbReference type="EnsemblMetazoa" id="HelroP178010"/>
    </source>
</evidence>
<dbReference type="EnsemblMetazoa" id="HelroT178010">
    <property type="protein sequence ID" value="HelroP178010"/>
    <property type="gene ID" value="HelroG178010"/>
</dbReference>
<dbReference type="EMBL" id="KB097336">
    <property type="protein sequence ID" value="ESN97575.1"/>
    <property type="molecule type" value="Genomic_DNA"/>
</dbReference>
<gene>
    <name evidence="2" type="primary">20206565</name>
    <name evidence="1" type="ORF">HELRODRAFT_178010</name>
</gene>
<protein>
    <submittedName>
        <fullName evidence="1 2">Uncharacterized protein</fullName>
    </submittedName>
</protein>
<dbReference type="KEGG" id="hro:HELRODRAFT_178010"/>
<dbReference type="HOGENOM" id="CLU_2123735_0_0_1"/>
<accession>T1FCL6</accession>
<reference evidence="1 3" key="2">
    <citation type="journal article" date="2013" name="Nature">
        <title>Insights into bilaterian evolution from three spiralian genomes.</title>
        <authorList>
            <person name="Simakov O."/>
            <person name="Marletaz F."/>
            <person name="Cho S.J."/>
            <person name="Edsinger-Gonzales E."/>
            <person name="Havlak P."/>
            <person name="Hellsten U."/>
            <person name="Kuo D.H."/>
            <person name="Larsson T."/>
            <person name="Lv J."/>
            <person name="Arendt D."/>
            <person name="Savage R."/>
            <person name="Osoegawa K."/>
            <person name="de Jong P."/>
            <person name="Grimwood J."/>
            <person name="Chapman J.A."/>
            <person name="Shapiro H."/>
            <person name="Aerts A."/>
            <person name="Otillar R.P."/>
            <person name="Terry A.Y."/>
            <person name="Boore J.L."/>
            <person name="Grigoriev I.V."/>
            <person name="Lindberg D.R."/>
            <person name="Seaver E.C."/>
            <person name="Weisblat D.A."/>
            <person name="Putnam N.H."/>
            <person name="Rokhsar D.S."/>
        </authorList>
    </citation>
    <scope>NUCLEOTIDE SEQUENCE</scope>
</reference>
<dbReference type="AlphaFoldDB" id="T1FCL6"/>
<dbReference type="InParanoid" id="T1FCL6"/>
<proteinExistence type="predicted"/>
<reference evidence="2" key="3">
    <citation type="submission" date="2015-06" db="UniProtKB">
        <authorList>
            <consortium name="EnsemblMetazoa"/>
        </authorList>
    </citation>
    <scope>IDENTIFICATION</scope>
</reference>
<dbReference type="RefSeq" id="XP_009024397.1">
    <property type="nucleotide sequence ID" value="XM_009026149.1"/>
</dbReference>
<dbReference type="CTD" id="20206565"/>
<dbReference type="Proteomes" id="UP000015101">
    <property type="component" value="Unassembled WGS sequence"/>
</dbReference>
<dbReference type="GeneID" id="20206565"/>
<dbReference type="EMBL" id="AMQM01006276">
    <property type="status" value="NOT_ANNOTATED_CDS"/>
    <property type="molecule type" value="Genomic_DNA"/>
</dbReference>
<evidence type="ECO:0000313" key="1">
    <source>
        <dbReference type="EMBL" id="ESN97575.1"/>
    </source>
</evidence>
<sequence length="114" mass="13638">MIIGPNSGKMKSQKPRYNAYPLHYYWWVAVHLMPTDKHSTQHSETSDHVAQFTIIFCKVFSMLFNYLKQKLFLLCVFGDCFIEMLYQRYSPFCRVIDANQILYKHCCNLERRSI</sequence>
<name>T1FCL6_HELRO</name>
<evidence type="ECO:0000313" key="3">
    <source>
        <dbReference type="Proteomes" id="UP000015101"/>
    </source>
</evidence>
<organism evidence="2 3">
    <name type="scientific">Helobdella robusta</name>
    <name type="common">Californian leech</name>
    <dbReference type="NCBI Taxonomy" id="6412"/>
    <lineage>
        <taxon>Eukaryota</taxon>
        <taxon>Metazoa</taxon>
        <taxon>Spiralia</taxon>
        <taxon>Lophotrochozoa</taxon>
        <taxon>Annelida</taxon>
        <taxon>Clitellata</taxon>
        <taxon>Hirudinea</taxon>
        <taxon>Rhynchobdellida</taxon>
        <taxon>Glossiphoniidae</taxon>
        <taxon>Helobdella</taxon>
    </lineage>
</organism>
<keyword evidence="3" id="KW-1185">Reference proteome</keyword>
<reference evidence="3" key="1">
    <citation type="submission" date="2012-12" db="EMBL/GenBank/DDBJ databases">
        <authorList>
            <person name="Hellsten U."/>
            <person name="Grimwood J."/>
            <person name="Chapman J.A."/>
            <person name="Shapiro H."/>
            <person name="Aerts A."/>
            <person name="Otillar R.P."/>
            <person name="Terry A.Y."/>
            <person name="Boore J.L."/>
            <person name="Simakov O."/>
            <person name="Marletaz F."/>
            <person name="Cho S.-J."/>
            <person name="Edsinger-Gonzales E."/>
            <person name="Havlak P."/>
            <person name="Kuo D.-H."/>
            <person name="Larsson T."/>
            <person name="Lv J."/>
            <person name="Arendt D."/>
            <person name="Savage R."/>
            <person name="Osoegawa K."/>
            <person name="de Jong P."/>
            <person name="Lindberg D.R."/>
            <person name="Seaver E.C."/>
            <person name="Weisblat D.A."/>
            <person name="Putnam N.H."/>
            <person name="Grigoriev I.V."/>
            <person name="Rokhsar D.S."/>
        </authorList>
    </citation>
    <scope>NUCLEOTIDE SEQUENCE</scope>
</reference>